<proteinExistence type="predicted"/>
<accession>A0A6J7P4W6</accession>
<protein>
    <submittedName>
        <fullName evidence="1">Unannotated protein</fullName>
    </submittedName>
</protein>
<evidence type="ECO:0000313" key="1">
    <source>
        <dbReference type="EMBL" id="CAB4997892.1"/>
    </source>
</evidence>
<organism evidence="1">
    <name type="scientific">freshwater metagenome</name>
    <dbReference type="NCBI Taxonomy" id="449393"/>
    <lineage>
        <taxon>unclassified sequences</taxon>
        <taxon>metagenomes</taxon>
        <taxon>ecological metagenomes</taxon>
    </lineage>
</organism>
<sequence>MDVGIAEEEPDRAVTVGLANGTKQAIDLGPCLVPGGAVMTAVGTTNEGISKSRGVVVELAERDSLRAHVALGEDIRFIAADLRHLIAIEGDLQAAGRLA</sequence>
<gene>
    <name evidence="1" type="ORF">UFOPK3957_01398</name>
</gene>
<dbReference type="AlphaFoldDB" id="A0A6J7P4W6"/>
<name>A0A6J7P4W6_9ZZZZ</name>
<dbReference type="EMBL" id="CAFBOM010000254">
    <property type="protein sequence ID" value="CAB4997892.1"/>
    <property type="molecule type" value="Genomic_DNA"/>
</dbReference>
<reference evidence="1" key="1">
    <citation type="submission" date="2020-05" db="EMBL/GenBank/DDBJ databases">
        <authorList>
            <person name="Chiriac C."/>
            <person name="Salcher M."/>
            <person name="Ghai R."/>
            <person name="Kavagutti S V."/>
        </authorList>
    </citation>
    <scope>NUCLEOTIDE SEQUENCE</scope>
</reference>